<keyword evidence="2" id="KW-0238">DNA-binding</keyword>
<dbReference type="Pfam" id="PF01418">
    <property type="entry name" value="HTH_6"/>
    <property type="match status" value="1"/>
</dbReference>
<keyword evidence="3" id="KW-0804">Transcription</keyword>
<dbReference type="PROSITE" id="PS51071">
    <property type="entry name" value="HTH_RPIR"/>
    <property type="match status" value="1"/>
</dbReference>
<dbReference type="CDD" id="cd05013">
    <property type="entry name" value="SIS_RpiR"/>
    <property type="match status" value="1"/>
</dbReference>
<dbReference type="STRING" id="315358.SERIO_v1c03300"/>
<dbReference type="GO" id="GO:0003677">
    <property type="term" value="F:DNA binding"/>
    <property type="evidence" value="ECO:0007669"/>
    <property type="project" value="UniProtKB-KW"/>
</dbReference>
<dbReference type="Proteomes" id="UP000035661">
    <property type="component" value="Chromosome"/>
</dbReference>
<keyword evidence="7" id="KW-1185">Reference proteome</keyword>
<sequence>MMDNNNNISILSKLSMIQENLTKKEARVVDYIRENVNSLRDIKIEDLAKATGIGYSPIYSLISKLGFSGYRNFIIALGAEQEHLNSSNLKFEATEDIYNYYLDVIQRNNQIFDKDKMLATVNLLKKARNIYIAGIGNMGLATKELSNRLFRFGFMCNVLNEDEDSIKMRASLLHENDLLICMSLLGQTASVIEAAKEAKDNKASVVAITSKSNSELSKYADITHLIISSALYEKSEIFLSTLLPLIYWNDNLVQLLLSTDKDREYLDIRLKTNKIIKKYR</sequence>
<evidence type="ECO:0000256" key="1">
    <source>
        <dbReference type="ARBA" id="ARBA00023015"/>
    </source>
</evidence>
<dbReference type="InterPro" id="IPR000281">
    <property type="entry name" value="HTH_RpiR"/>
</dbReference>
<dbReference type="InterPro" id="IPR036388">
    <property type="entry name" value="WH-like_DNA-bd_sf"/>
</dbReference>
<evidence type="ECO:0000259" key="4">
    <source>
        <dbReference type="PROSITE" id="PS51071"/>
    </source>
</evidence>
<feature type="domain" description="HTH rpiR-type" evidence="4">
    <location>
        <begin position="8"/>
        <end position="84"/>
    </location>
</feature>
<dbReference type="Pfam" id="PF01380">
    <property type="entry name" value="SIS"/>
    <property type="match status" value="1"/>
</dbReference>
<dbReference type="InterPro" id="IPR035472">
    <property type="entry name" value="RpiR-like_SIS"/>
</dbReference>
<accession>A0A0H3XM29</accession>
<dbReference type="SUPFAM" id="SSF46689">
    <property type="entry name" value="Homeodomain-like"/>
    <property type="match status" value="1"/>
</dbReference>
<keyword evidence="1" id="KW-0805">Transcription regulation</keyword>
<evidence type="ECO:0000259" key="5">
    <source>
        <dbReference type="PROSITE" id="PS51464"/>
    </source>
</evidence>
<dbReference type="Gene3D" id="1.10.10.10">
    <property type="entry name" value="Winged helix-like DNA-binding domain superfamily/Winged helix DNA-binding domain"/>
    <property type="match status" value="1"/>
</dbReference>
<feature type="domain" description="SIS" evidence="5">
    <location>
        <begin position="120"/>
        <end position="262"/>
    </location>
</feature>
<dbReference type="GO" id="GO:0003700">
    <property type="term" value="F:DNA-binding transcription factor activity"/>
    <property type="evidence" value="ECO:0007669"/>
    <property type="project" value="InterPro"/>
</dbReference>
<evidence type="ECO:0000256" key="2">
    <source>
        <dbReference type="ARBA" id="ARBA00023125"/>
    </source>
</evidence>
<dbReference type="PANTHER" id="PTHR30514">
    <property type="entry name" value="GLUCOKINASE"/>
    <property type="match status" value="1"/>
</dbReference>
<organism evidence="6 7">
    <name type="scientific">Spiroplasma eriocheiris</name>
    <dbReference type="NCBI Taxonomy" id="315358"/>
    <lineage>
        <taxon>Bacteria</taxon>
        <taxon>Bacillati</taxon>
        <taxon>Mycoplasmatota</taxon>
        <taxon>Mollicutes</taxon>
        <taxon>Entomoplasmatales</taxon>
        <taxon>Spiroplasmataceae</taxon>
        <taxon>Spiroplasma</taxon>
    </lineage>
</organism>
<reference evidence="6 7" key="1">
    <citation type="journal article" date="2015" name="Genome Biol. Evol.">
        <title>Found and Lost: The Fates of Horizontally Acquired Genes in Arthropod-Symbiotic Spiroplasma.</title>
        <authorList>
            <person name="Lo W.S."/>
            <person name="Gasparich G.E."/>
            <person name="Kuo C.H."/>
        </authorList>
    </citation>
    <scope>NUCLEOTIDE SEQUENCE [LARGE SCALE GENOMIC DNA]</scope>
    <source>
        <strain evidence="7">TDA-040725-5</strain>
    </source>
</reference>
<dbReference type="SUPFAM" id="SSF53697">
    <property type="entry name" value="SIS domain"/>
    <property type="match status" value="1"/>
</dbReference>
<dbReference type="RefSeq" id="WP_236682167.1">
    <property type="nucleotide sequence ID" value="NZ_CP011856.1"/>
</dbReference>
<dbReference type="PANTHER" id="PTHR30514:SF21">
    <property type="entry name" value="RPIR-FAMILY TRANSCRIPTIONAL REGULATOR"/>
    <property type="match status" value="1"/>
</dbReference>
<dbReference type="InterPro" id="IPR009057">
    <property type="entry name" value="Homeodomain-like_sf"/>
</dbReference>
<name>A0A0H3XM29_9MOLU</name>
<reference evidence="7" key="2">
    <citation type="submission" date="2015-06" db="EMBL/GenBank/DDBJ databases">
        <title>Complete genome sequence of Spiroplasma eriocheiris TDA-040725-5 (DSM 21848).</title>
        <authorList>
            <person name="Lo W.-S."/>
            <person name="Kuo C.-H."/>
        </authorList>
    </citation>
    <scope>NUCLEOTIDE SEQUENCE [LARGE SCALE GENOMIC DNA]</scope>
    <source>
        <strain evidence="7">TDA-040725-5</strain>
    </source>
</reference>
<dbReference type="GO" id="GO:1901135">
    <property type="term" value="P:carbohydrate derivative metabolic process"/>
    <property type="evidence" value="ECO:0007669"/>
    <property type="project" value="InterPro"/>
</dbReference>
<dbReference type="Gene3D" id="3.40.50.10490">
    <property type="entry name" value="Glucose-6-phosphate isomerase like protein, domain 1"/>
    <property type="match status" value="1"/>
</dbReference>
<evidence type="ECO:0000313" key="7">
    <source>
        <dbReference type="Proteomes" id="UP000035661"/>
    </source>
</evidence>
<dbReference type="EMBL" id="CP011856">
    <property type="protein sequence ID" value="AKM53912.1"/>
    <property type="molecule type" value="Genomic_DNA"/>
</dbReference>
<dbReference type="GO" id="GO:0097367">
    <property type="term" value="F:carbohydrate derivative binding"/>
    <property type="evidence" value="ECO:0007669"/>
    <property type="project" value="InterPro"/>
</dbReference>
<dbReference type="PROSITE" id="PS51464">
    <property type="entry name" value="SIS"/>
    <property type="match status" value="1"/>
</dbReference>
<evidence type="ECO:0000256" key="3">
    <source>
        <dbReference type="ARBA" id="ARBA00023163"/>
    </source>
</evidence>
<dbReference type="PATRIC" id="fig|743698.3.peg.330"/>
<gene>
    <name evidence="6" type="ORF">SERIO_v1c03300</name>
</gene>
<evidence type="ECO:0000313" key="6">
    <source>
        <dbReference type="EMBL" id="AKM53912.1"/>
    </source>
</evidence>
<protein>
    <submittedName>
        <fullName evidence="6">RpiR family transcriptional regulator</fullName>
    </submittedName>
</protein>
<dbReference type="KEGG" id="seri:SERIO_v1c03300"/>
<dbReference type="InterPro" id="IPR001347">
    <property type="entry name" value="SIS_dom"/>
</dbReference>
<dbReference type="InterPro" id="IPR047640">
    <property type="entry name" value="RpiR-like"/>
</dbReference>
<dbReference type="InterPro" id="IPR046348">
    <property type="entry name" value="SIS_dom_sf"/>
</dbReference>
<dbReference type="AlphaFoldDB" id="A0A0H3XM29"/>
<proteinExistence type="predicted"/>